<reference evidence="13" key="1">
    <citation type="journal article" date="2022" name="Proc. Natl. Acad. Sci. U.S.A.">
        <title>Life cycle and functional genomics of the unicellular red alga Galdieria for elucidating algal and plant evolution and industrial use.</title>
        <authorList>
            <person name="Hirooka S."/>
            <person name="Itabashi T."/>
            <person name="Ichinose T.M."/>
            <person name="Onuma R."/>
            <person name="Fujiwara T."/>
            <person name="Yamashita S."/>
            <person name="Jong L.W."/>
            <person name="Tomita R."/>
            <person name="Iwane A.H."/>
            <person name="Miyagishima S.Y."/>
        </authorList>
    </citation>
    <scope>NUCLEOTIDE SEQUENCE</scope>
    <source>
        <strain evidence="13">NBRC 102759</strain>
    </source>
</reference>
<organism evidence="13 14">
    <name type="scientific">Galdieria partita</name>
    <dbReference type="NCBI Taxonomy" id="83374"/>
    <lineage>
        <taxon>Eukaryota</taxon>
        <taxon>Rhodophyta</taxon>
        <taxon>Bangiophyceae</taxon>
        <taxon>Galdieriales</taxon>
        <taxon>Galdieriaceae</taxon>
        <taxon>Galdieria</taxon>
    </lineage>
</organism>
<feature type="modified residue" description="N6-(pyridoxal phosphate)lysine" evidence="8">
    <location>
        <position position="242"/>
    </location>
</feature>
<dbReference type="Pfam" id="PF01063">
    <property type="entry name" value="Aminotran_4"/>
    <property type="match status" value="1"/>
</dbReference>
<evidence type="ECO:0000256" key="5">
    <source>
        <dbReference type="ARBA" id="ARBA00022679"/>
    </source>
</evidence>
<feature type="region of interest" description="Disordered" evidence="12">
    <location>
        <begin position="40"/>
        <end position="60"/>
    </location>
</feature>
<protein>
    <recommendedName>
        <fullName evidence="11">Branched-chain-amino-acid aminotransferase</fullName>
        <ecNumber evidence="11">2.6.1.42</ecNumber>
    </recommendedName>
</protein>
<dbReference type="NCBIfam" id="TIGR01123">
    <property type="entry name" value="ilvE_II"/>
    <property type="match status" value="1"/>
</dbReference>
<gene>
    <name evidence="13" type="ORF">GpartN1_g3224.t1</name>
</gene>
<evidence type="ECO:0000256" key="3">
    <source>
        <dbReference type="ARBA" id="ARBA00022576"/>
    </source>
</evidence>
<dbReference type="Gene3D" id="3.30.470.10">
    <property type="match status" value="1"/>
</dbReference>
<evidence type="ECO:0000256" key="8">
    <source>
        <dbReference type="PIRSR" id="PIRSR006468-1"/>
    </source>
</evidence>
<accession>A0A9C7PV45</accession>
<evidence type="ECO:0000256" key="12">
    <source>
        <dbReference type="SAM" id="MobiDB-lite"/>
    </source>
</evidence>
<comment type="caution">
    <text evidence="13">The sequence shown here is derived from an EMBL/GenBank/DDBJ whole genome shotgun (WGS) entry which is preliminary data.</text>
</comment>
<evidence type="ECO:0000256" key="2">
    <source>
        <dbReference type="ARBA" id="ARBA00009320"/>
    </source>
</evidence>
<evidence type="ECO:0000256" key="6">
    <source>
        <dbReference type="ARBA" id="ARBA00022898"/>
    </source>
</evidence>
<keyword evidence="14" id="KW-1185">Reference proteome</keyword>
<evidence type="ECO:0000313" key="14">
    <source>
        <dbReference type="Proteomes" id="UP001061958"/>
    </source>
</evidence>
<dbReference type="SUPFAM" id="SSF56752">
    <property type="entry name" value="D-aminoacid aminotransferase-like PLP-dependent enzymes"/>
    <property type="match status" value="1"/>
</dbReference>
<evidence type="ECO:0000256" key="4">
    <source>
        <dbReference type="ARBA" id="ARBA00022605"/>
    </source>
</evidence>
<keyword evidence="3 11" id="KW-0032">Aminotransferase</keyword>
<dbReference type="InterPro" id="IPR005786">
    <property type="entry name" value="B_amino_transII"/>
</dbReference>
<dbReference type="Gene3D" id="3.20.10.10">
    <property type="entry name" value="D-amino Acid Aminotransferase, subunit A, domain 2"/>
    <property type="match status" value="1"/>
</dbReference>
<evidence type="ECO:0000256" key="7">
    <source>
        <dbReference type="ARBA" id="ARBA00023304"/>
    </source>
</evidence>
<feature type="compositionally biased region" description="Basic and acidic residues" evidence="12">
    <location>
        <begin position="46"/>
        <end position="60"/>
    </location>
</feature>
<dbReference type="GO" id="GO:0009082">
    <property type="term" value="P:branched-chain amino acid biosynthetic process"/>
    <property type="evidence" value="ECO:0007669"/>
    <property type="project" value="UniProtKB-KW"/>
</dbReference>
<dbReference type="OrthoDB" id="1732691at2759"/>
<dbReference type="InterPro" id="IPR043132">
    <property type="entry name" value="BCAT-like_C"/>
</dbReference>
<keyword evidence="6 10" id="KW-0663">Pyridoxal phosphate</keyword>
<evidence type="ECO:0000256" key="11">
    <source>
        <dbReference type="RuleBase" id="RU004517"/>
    </source>
</evidence>
<comment type="similarity">
    <text evidence="2 9">Belongs to the class-IV pyridoxal-phosphate-dependent aminotransferase family.</text>
</comment>
<dbReference type="Proteomes" id="UP001061958">
    <property type="component" value="Unassembled WGS sequence"/>
</dbReference>
<reference evidence="13" key="2">
    <citation type="submission" date="2022-01" db="EMBL/GenBank/DDBJ databases">
        <authorList>
            <person name="Hirooka S."/>
            <person name="Miyagishima S.Y."/>
        </authorList>
    </citation>
    <scope>NUCLEOTIDE SEQUENCE</scope>
    <source>
        <strain evidence="13">NBRC 102759</strain>
    </source>
</reference>
<comment type="catalytic activity">
    <reaction evidence="11">
        <text>L-valine + 2-oxoglutarate = 3-methyl-2-oxobutanoate + L-glutamate</text>
        <dbReference type="Rhea" id="RHEA:24813"/>
        <dbReference type="ChEBI" id="CHEBI:11851"/>
        <dbReference type="ChEBI" id="CHEBI:16810"/>
        <dbReference type="ChEBI" id="CHEBI:29985"/>
        <dbReference type="ChEBI" id="CHEBI:57762"/>
        <dbReference type="EC" id="2.6.1.42"/>
    </reaction>
</comment>
<comment type="catalytic activity">
    <reaction evidence="11">
        <text>L-leucine + 2-oxoglutarate = 4-methyl-2-oxopentanoate + L-glutamate</text>
        <dbReference type="Rhea" id="RHEA:18321"/>
        <dbReference type="ChEBI" id="CHEBI:16810"/>
        <dbReference type="ChEBI" id="CHEBI:17865"/>
        <dbReference type="ChEBI" id="CHEBI:29985"/>
        <dbReference type="ChEBI" id="CHEBI:57427"/>
        <dbReference type="EC" id="2.6.1.42"/>
    </reaction>
</comment>
<proteinExistence type="inferred from homology"/>
<dbReference type="GO" id="GO:0004084">
    <property type="term" value="F:branched-chain-amino-acid transaminase activity"/>
    <property type="evidence" value="ECO:0007669"/>
    <property type="project" value="UniProtKB-EC"/>
</dbReference>
<keyword evidence="4 11" id="KW-0028">Amino-acid biosynthesis</keyword>
<dbReference type="PROSITE" id="PS00770">
    <property type="entry name" value="AA_TRANSFER_CLASS_4"/>
    <property type="match status" value="1"/>
</dbReference>
<keyword evidence="5 11" id="KW-0808">Transferase</keyword>
<dbReference type="InterPro" id="IPR018300">
    <property type="entry name" value="Aminotrans_IV_CS"/>
</dbReference>
<dbReference type="InterPro" id="IPR036038">
    <property type="entry name" value="Aminotransferase-like"/>
</dbReference>
<evidence type="ECO:0000313" key="13">
    <source>
        <dbReference type="EMBL" id="GJQ11433.1"/>
    </source>
</evidence>
<dbReference type="NCBIfam" id="NF009897">
    <property type="entry name" value="PRK13357.1"/>
    <property type="match status" value="1"/>
</dbReference>
<comment type="catalytic activity">
    <reaction evidence="11">
        <text>L-isoleucine + 2-oxoglutarate = (S)-3-methyl-2-oxopentanoate + L-glutamate</text>
        <dbReference type="Rhea" id="RHEA:24801"/>
        <dbReference type="ChEBI" id="CHEBI:16810"/>
        <dbReference type="ChEBI" id="CHEBI:29985"/>
        <dbReference type="ChEBI" id="CHEBI:35146"/>
        <dbReference type="ChEBI" id="CHEBI:58045"/>
        <dbReference type="EC" id="2.6.1.42"/>
    </reaction>
</comment>
<dbReference type="EC" id="2.6.1.42" evidence="11"/>
<evidence type="ECO:0000256" key="1">
    <source>
        <dbReference type="ARBA" id="ARBA00001933"/>
    </source>
</evidence>
<dbReference type="PANTHER" id="PTHR11825:SF44">
    <property type="entry name" value="BRANCHED-CHAIN-AMINO-ACID AMINOTRANSFERASE"/>
    <property type="match status" value="1"/>
</dbReference>
<name>A0A9C7PV45_9RHOD</name>
<dbReference type="InterPro" id="IPR043131">
    <property type="entry name" value="BCAT-like_N"/>
</dbReference>
<dbReference type="CDD" id="cd01557">
    <property type="entry name" value="BCAT_beta_family"/>
    <property type="match status" value="1"/>
</dbReference>
<sequence length="409" mass="45752">MRHFQLVSSLIRQGYGRPYSSSWGFSRYFTTLEQAAVEQSVGPDPSRLETKLSARPGPSDKIKNGEVRWGTIFTNHMFEAEWHLEEGWSVPRVVPRHSIELDPAASVLHYGLEVFEGLKAHRGTKDGKIRLFRPDKNIRRMAISCARLGLATFDQQMMLECLRRYVMVEKDWVPHGRGTALYLRPTCIAVDPKLGVARSKRNLFYIIASPVGHYFQGGNCGVNLLATTKYFRSFPGGIGFCKTGANYALGIIPSEEASHLGCQQVLWLSDAKNRYVTEAGVMNFFVLFKGTKRPELVTAPLDGTILDGVVRSSILELVRSWGTIDVSERKYSIDEVVQGIATGQVIEAFGSGTASIITPVTGIHYQDKMYPINSEANEKISPRLLKSIQDIFYGEVTDTFSWNVQVDTE</sequence>
<evidence type="ECO:0000256" key="10">
    <source>
        <dbReference type="RuleBase" id="RU004516"/>
    </source>
</evidence>
<dbReference type="GO" id="GO:0008652">
    <property type="term" value="P:amino acid biosynthetic process"/>
    <property type="evidence" value="ECO:0007669"/>
    <property type="project" value="UniProtKB-KW"/>
</dbReference>
<evidence type="ECO:0000256" key="9">
    <source>
        <dbReference type="RuleBase" id="RU004106"/>
    </source>
</evidence>
<dbReference type="EMBL" id="BQMJ01000024">
    <property type="protein sequence ID" value="GJQ11433.1"/>
    <property type="molecule type" value="Genomic_DNA"/>
</dbReference>
<keyword evidence="7 11" id="KW-0100">Branched-chain amino acid biosynthesis</keyword>
<dbReference type="InterPro" id="IPR033939">
    <property type="entry name" value="BCAT_family"/>
</dbReference>
<dbReference type="AlphaFoldDB" id="A0A9C7PV45"/>
<dbReference type="InterPro" id="IPR001544">
    <property type="entry name" value="Aminotrans_IV"/>
</dbReference>
<dbReference type="PIRSF" id="PIRSF006468">
    <property type="entry name" value="BCAT1"/>
    <property type="match status" value="1"/>
</dbReference>
<comment type="cofactor">
    <cofactor evidence="1 10">
        <name>pyridoxal 5'-phosphate</name>
        <dbReference type="ChEBI" id="CHEBI:597326"/>
    </cofactor>
</comment>
<dbReference type="PANTHER" id="PTHR11825">
    <property type="entry name" value="SUBGROUP IIII AMINOTRANSFERASE"/>
    <property type="match status" value="1"/>
</dbReference>